<keyword evidence="2" id="KW-0732">Signal</keyword>
<sequence length="325" mass="34015">MAYSRRRILQAGSAAMALAASGPLRAAPGPELARILVGFPPGTTTDVVARKIGDRLVNDYAPAVVVESRLGAGGQLAVVAVKAAAPDGASILVTPMSMLGVYPFTYRKLPYDPAADLAPVSMAATLDCGIAVGPAVPEQVRTVNDLMAWYKAHPDRASMGSPATGSTLHFAAISLGRAAGVEITHIGYKGSGAAITDMIGGNLPALCSPLGTFLNQPRLRLLATTGSERSRFTPKVPTLVEQGFKNMVFQEWYGVYLPAGAPAFAVQKLHAAVHRALASKEVEESFASFGMEVSPSTPAQLTEALRDAQKKWEPIVKSIGFSADS</sequence>
<keyword evidence="3" id="KW-0675">Receptor</keyword>
<dbReference type="InterPro" id="IPR005064">
    <property type="entry name" value="BUG"/>
</dbReference>
<feature type="chain" id="PRO_5011669987" evidence="2">
    <location>
        <begin position="27"/>
        <end position="325"/>
    </location>
</feature>
<gene>
    <name evidence="3" type="ORF">SAMN04489711_106149</name>
</gene>
<protein>
    <submittedName>
        <fullName evidence="3">Tripartite-type tricarboxylate transporter, receptor component TctC</fullName>
    </submittedName>
</protein>
<keyword evidence="4" id="KW-1185">Reference proteome</keyword>
<dbReference type="RefSeq" id="WP_063840195.1">
    <property type="nucleotide sequence ID" value="NZ_FONX01000006.1"/>
</dbReference>
<dbReference type="Gene3D" id="3.40.190.150">
    <property type="entry name" value="Bordetella uptake gene, domain 1"/>
    <property type="match status" value="1"/>
</dbReference>
<organism evidence="3 4">
    <name type="scientific">Paracidovorax wautersii</name>
    <dbReference type="NCBI Taxonomy" id="1177982"/>
    <lineage>
        <taxon>Bacteria</taxon>
        <taxon>Pseudomonadati</taxon>
        <taxon>Pseudomonadota</taxon>
        <taxon>Betaproteobacteria</taxon>
        <taxon>Burkholderiales</taxon>
        <taxon>Comamonadaceae</taxon>
        <taxon>Paracidovorax</taxon>
    </lineage>
</organism>
<dbReference type="Gene3D" id="3.40.190.10">
    <property type="entry name" value="Periplasmic binding protein-like II"/>
    <property type="match status" value="1"/>
</dbReference>
<reference evidence="4" key="1">
    <citation type="submission" date="2016-10" db="EMBL/GenBank/DDBJ databases">
        <authorList>
            <person name="Varghese N."/>
            <person name="Submissions S."/>
        </authorList>
    </citation>
    <scope>NUCLEOTIDE SEQUENCE [LARGE SCALE GENOMIC DNA]</scope>
    <source>
        <strain evidence="4">DSM 27981</strain>
    </source>
</reference>
<dbReference type="AlphaFoldDB" id="A0A1I2E123"/>
<evidence type="ECO:0000313" key="4">
    <source>
        <dbReference type="Proteomes" id="UP000199119"/>
    </source>
</evidence>
<evidence type="ECO:0000256" key="1">
    <source>
        <dbReference type="ARBA" id="ARBA00006987"/>
    </source>
</evidence>
<dbReference type="InterPro" id="IPR006311">
    <property type="entry name" value="TAT_signal"/>
</dbReference>
<comment type="similarity">
    <text evidence="1">Belongs to the UPF0065 (bug) family.</text>
</comment>
<dbReference type="Proteomes" id="UP000199119">
    <property type="component" value="Unassembled WGS sequence"/>
</dbReference>
<dbReference type="STRING" id="1177982.SAMN04489711_106149"/>
<feature type="signal peptide" evidence="2">
    <location>
        <begin position="1"/>
        <end position="26"/>
    </location>
</feature>
<dbReference type="PIRSF" id="PIRSF017082">
    <property type="entry name" value="YflP"/>
    <property type="match status" value="1"/>
</dbReference>
<proteinExistence type="inferred from homology"/>
<dbReference type="PANTHER" id="PTHR42928">
    <property type="entry name" value="TRICARBOXYLATE-BINDING PROTEIN"/>
    <property type="match status" value="1"/>
</dbReference>
<dbReference type="EMBL" id="FONX01000006">
    <property type="protein sequence ID" value="SFE86399.1"/>
    <property type="molecule type" value="Genomic_DNA"/>
</dbReference>
<accession>A0A1I2E123</accession>
<dbReference type="OrthoDB" id="9150102at2"/>
<name>A0A1I2E123_9BURK</name>
<dbReference type="PANTHER" id="PTHR42928:SF5">
    <property type="entry name" value="BLR1237 PROTEIN"/>
    <property type="match status" value="1"/>
</dbReference>
<evidence type="ECO:0000313" key="3">
    <source>
        <dbReference type="EMBL" id="SFE86399.1"/>
    </source>
</evidence>
<evidence type="ECO:0000256" key="2">
    <source>
        <dbReference type="SAM" id="SignalP"/>
    </source>
</evidence>
<dbReference type="Pfam" id="PF03401">
    <property type="entry name" value="TctC"/>
    <property type="match status" value="1"/>
</dbReference>
<dbReference type="PROSITE" id="PS51318">
    <property type="entry name" value="TAT"/>
    <property type="match status" value="1"/>
</dbReference>
<dbReference type="InterPro" id="IPR042100">
    <property type="entry name" value="Bug_dom1"/>
</dbReference>